<dbReference type="EMBL" id="JAQLYE010000004">
    <property type="protein sequence ID" value="MDB8017045.1"/>
    <property type="molecule type" value="Genomic_DNA"/>
</dbReference>
<reference evidence="5 7" key="2">
    <citation type="submission" date="2018-08" db="EMBL/GenBank/DDBJ databases">
        <title>A genome reference for cultivated species of the human gut microbiota.</title>
        <authorList>
            <person name="Zou Y."/>
            <person name="Xue W."/>
            <person name="Luo G."/>
        </authorList>
    </citation>
    <scope>NUCLEOTIDE SEQUENCE [LARGE SCALE GENOMIC DNA]</scope>
    <source>
        <strain evidence="5 7">AM47-6BH</strain>
    </source>
</reference>
<keyword evidence="1" id="KW-0812">Transmembrane</keyword>
<evidence type="ECO:0000313" key="4">
    <source>
        <dbReference type="EMBL" id="MSD26686.1"/>
    </source>
</evidence>
<evidence type="ECO:0000256" key="1">
    <source>
        <dbReference type="SAM" id="Phobius"/>
    </source>
</evidence>
<protein>
    <submittedName>
        <fullName evidence="2">Uncharacterized protein</fullName>
    </submittedName>
</protein>
<evidence type="ECO:0000313" key="2">
    <source>
        <dbReference type="EMBL" id="CUO71319.1"/>
    </source>
</evidence>
<evidence type="ECO:0000313" key="6">
    <source>
        <dbReference type="Proteomes" id="UP000095602"/>
    </source>
</evidence>
<sequence length="84" mass="9752">MKMGNNGRFYKIIKATALVIGLALVIVIPVVKWHMRQEAAKIIQEDQQKIFKEAFDRGYHWGGNTESEDDELYFDFTDKSTNNQ</sequence>
<name>A0A174HE75_9FIRM</name>
<evidence type="ECO:0000313" key="3">
    <source>
        <dbReference type="EMBL" id="MDB8017045.1"/>
    </source>
</evidence>
<dbReference type="Proteomes" id="UP000465607">
    <property type="component" value="Unassembled WGS sequence"/>
</dbReference>
<keyword evidence="1" id="KW-0472">Membrane</keyword>
<dbReference type="EMBL" id="CZAJ01000003">
    <property type="protein sequence ID" value="CUO71319.1"/>
    <property type="molecule type" value="Genomic_DNA"/>
</dbReference>
<evidence type="ECO:0000313" key="8">
    <source>
        <dbReference type="Proteomes" id="UP000465607"/>
    </source>
</evidence>
<organism evidence="2 6">
    <name type="scientific">Agathobacter rectalis</name>
    <dbReference type="NCBI Taxonomy" id="39491"/>
    <lineage>
        <taxon>Bacteria</taxon>
        <taxon>Bacillati</taxon>
        <taxon>Bacillota</taxon>
        <taxon>Clostridia</taxon>
        <taxon>Lachnospirales</taxon>
        <taxon>Lachnospiraceae</taxon>
        <taxon>Agathobacter</taxon>
    </lineage>
</organism>
<evidence type="ECO:0000313" key="5">
    <source>
        <dbReference type="EMBL" id="RGZ92088.1"/>
    </source>
</evidence>
<proteinExistence type="predicted"/>
<dbReference type="RefSeq" id="WP_055272731.1">
    <property type="nucleotide sequence ID" value="NZ_CZAJ01000003.1"/>
</dbReference>
<reference evidence="4 8" key="3">
    <citation type="journal article" date="2019" name="Nat. Med.">
        <title>A library of human gut bacterial isolates paired with longitudinal multiomics data enables mechanistic microbiome research.</title>
        <authorList>
            <person name="Poyet M."/>
            <person name="Groussin M."/>
            <person name="Gibbons S.M."/>
            <person name="Avila-Pacheco J."/>
            <person name="Jiang X."/>
            <person name="Kearney S.M."/>
            <person name="Perrotta A.R."/>
            <person name="Berdy B."/>
            <person name="Zhao S."/>
            <person name="Lieberman T.D."/>
            <person name="Swanson P.K."/>
            <person name="Smith M."/>
            <person name="Roesemann S."/>
            <person name="Alexander J.E."/>
            <person name="Rich S.A."/>
            <person name="Livny J."/>
            <person name="Vlamakis H."/>
            <person name="Clish C."/>
            <person name="Bullock K."/>
            <person name="Deik A."/>
            <person name="Scott J."/>
            <person name="Pierce K.A."/>
            <person name="Xavier R.J."/>
            <person name="Alm E.J."/>
        </authorList>
    </citation>
    <scope>NUCLEOTIDE SEQUENCE [LARGE SCALE GENOMIC DNA]</scope>
    <source>
        <strain evidence="4 8">BIOML-A5</strain>
    </source>
</reference>
<dbReference type="Proteomes" id="UP000095602">
    <property type="component" value="Unassembled WGS sequence"/>
</dbReference>
<dbReference type="EMBL" id="WKQV01000005">
    <property type="protein sequence ID" value="MSD26686.1"/>
    <property type="molecule type" value="Genomic_DNA"/>
</dbReference>
<feature type="transmembrane region" description="Helical" evidence="1">
    <location>
        <begin position="12"/>
        <end position="31"/>
    </location>
</feature>
<accession>A0A174HE75</accession>
<dbReference type="EMBL" id="QSES01000015">
    <property type="protein sequence ID" value="RGZ92088.1"/>
    <property type="molecule type" value="Genomic_DNA"/>
</dbReference>
<keyword evidence="1" id="KW-1133">Transmembrane helix</keyword>
<evidence type="ECO:0000313" key="7">
    <source>
        <dbReference type="Proteomes" id="UP000283721"/>
    </source>
</evidence>
<reference evidence="2 6" key="1">
    <citation type="submission" date="2015-09" db="EMBL/GenBank/DDBJ databases">
        <authorList>
            <consortium name="Pathogen Informatics"/>
        </authorList>
    </citation>
    <scope>NUCLEOTIDE SEQUENCE [LARGE SCALE GENOMIC DNA]</scope>
    <source>
        <strain evidence="2 6">2789STDY5834884</strain>
    </source>
</reference>
<dbReference type="Proteomes" id="UP000283721">
    <property type="component" value="Unassembled WGS sequence"/>
</dbReference>
<dbReference type="AlphaFoldDB" id="A0A174HE75"/>
<gene>
    <name evidence="5" type="ORF">DW967_09155</name>
    <name evidence="2" type="ORF">ERS852497_00557</name>
    <name evidence="4" type="ORF">GKE44_05825</name>
    <name evidence="3" type="ORF">PNE45_03200</name>
</gene>
<reference evidence="3" key="4">
    <citation type="submission" date="2023-01" db="EMBL/GenBank/DDBJ databases">
        <title>Human gut microbiome strain richness.</title>
        <authorList>
            <person name="Chen-Liaw A."/>
        </authorList>
    </citation>
    <scope>NUCLEOTIDE SEQUENCE</scope>
    <source>
        <strain evidence="3">1001283st1_D2_1001283B150209_150212</strain>
    </source>
</reference>
<dbReference type="Proteomes" id="UP001212823">
    <property type="component" value="Unassembled WGS sequence"/>
</dbReference>